<keyword evidence="6" id="KW-1185">Reference proteome</keyword>
<dbReference type="PANTHER" id="PTHR24198">
    <property type="entry name" value="ANKYRIN REPEAT AND PROTEIN KINASE DOMAIN-CONTAINING PROTEIN"/>
    <property type="match status" value="1"/>
</dbReference>
<dbReference type="InParanoid" id="A0A2J6T4P8"/>
<evidence type="ECO:0000313" key="5">
    <source>
        <dbReference type="EMBL" id="PMD57992.1"/>
    </source>
</evidence>
<gene>
    <name evidence="5" type="ORF">K444DRAFT_653722</name>
</gene>
<evidence type="ECO:0000256" key="2">
    <source>
        <dbReference type="ARBA" id="ARBA00023043"/>
    </source>
</evidence>
<name>A0A2J6T4P8_9HELO</name>
<dbReference type="PROSITE" id="PS50088">
    <property type="entry name" value="ANK_REPEAT"/>
    <property type="match status" value="1"/>
</dbReference>
<feature type="transmembrane region" description="Helical" evidence="4">
    <location>
        <begin position="459"/>
        <end position="482"/>
    </location>
</feature>
<dbReference type="InterPro" id="IPR036770">
    <property type="entry name" value="Ankyrin_rpt-contain_sf"/>
</dbReference>
<evidence type="ECO:0000313" key="6">
    <source>
        <dbReference type="Proteomes" id="UP000235371"/>
    </source>
</evidence>
<accession>A0A2J6T4P8</accession>
<feature type="transmembrane region" description="Helical" evidence="4">
    <location>
        <begin position="396"/>
        <end position="418"/>
    </location>
</feature>
<dbReference type="STRING" id="1095630.A0A2J6T4P8"/>
<dbReference type="GeneID" id="36593967"/>
<evidence type="ECO:0000256" key="3">
    <source>
        <dbReference type="PROSITE-ProRule" id="PRU00023"/>
    </source>
</evidence>
<keyword evidence="4" id="KW-1133">Transmembrane helix</keyword>
<feature type="repeat" description="ANK" evidence="3">
    <location>
        <begin position="130"/>
        <end position="162"/>
    </location>
</feature>
<dbReference type="RefSeq" id="XP_024734896.1">
    <property type="nucleotide sequence ID" value="XM_024885890.1"/>
</dbReference>
<keyword evidence="2 3" id="KW-0040">ANK repeat</keyword>
<evidence type="ECO:0000256" key="1">
    <source>
        <dbReference type="ARBA" id="ARBA00022737"/>
    </source>
</evidence>
<dbReference type="Gene3D" id="1.25.40.20">
    <property type="entry name" value="Ankyrin repeat-containing domain"/>
    <property type="match status" value="1"/>
</dbReference>
<sequence>MSRLDSEVVASQAPLYDEPQAPPYVLHRHGPPSDEIESLPVYTEEHDPNAPIVIRDLNNILGDPSRAKENDVAVWRRYIDGLGGKQTEKEREFAERCIIKHFWSAIAAGQEDVIALLIENHLVTVNTKMMGMTPLLMAVSEKNVKVVQQLLELGAEPNEFGNPEKHWHWISFERYRAETEPTIDIATFRTPLQLAASIGHLVLVKLLMEQYHCDDSLIAPDGQIALRLAAENGHREVVDYLPARRGGGFRRWKHKNMTAIRRAKKAATGIGKFVKFFVWDIEKFFLWSVPKHLIIQPLAKASAWCWKHRREFGPWCMHQLRETPVRVVKFVKWIGKAIRGTGKWLWKVIQGIPEVIKDIAGWIWKLVTVKLPKAVALLARWIANGLTSLAKVVWNAILRIISFLSTVVTAIVSFFRSLTLKDIWNGFCDVLREVFITLPKLIWSWIMSFGDASYKMMKLILGELGEILWCIGYGLLWVVTFIPRKLWIILQSFGGVMAKAGYEMRVWMDPKAR</sequence>
<dbReference type="Pfam" id="PF12796">
    <property type="entry name" value="Ank_2"/>
    <property type="match status" value="2"/>
</dbReference>
<proteinExistence type="predicted"/>
<organism evidence="5 6">
    <name type="scientific">Hyaloscypha bicolor E</name>
    <dbReference type="NCBI Taxonomy" id="1095630"/>
    <lineage>
        <taxon>Eukaryota</taxon>
        <taxon>Fungi</taxon>
        <taxon>Dikarya</taxon>
        <taxon>Ascomycota</taxon>
        <taxon>Pezizomycotina</taxon>
        <taxon>Leotiomycetes</taxon>
        <taxon>Helotiales</taxon>
        <taxon>Hyaloscyphaceae</taxon>
        <taxon>Hyaloscypha</taxon>
        <taxon>Hyaloscypha bicolor</taxon>
    </lineage>
</organism>
<dbReference type="SUPFAM" id="SSF48403">
    <property type="entry name" value="Ankyrin repeat"/>
    <property type="match status" value="1"/>
</dbReference>
<reference evidence="5 6" key="1">
    <citation type="submission" date="2016-04" db="EMBL/GenBank/DDBJ databases">
        <title>A degradative enzymes factory behind the ericoid mycorrhizal symbiosis.</title>
        <authorList>
            <consortium name="DOE Joint Genome Institute"/>
            <person name="Martino E."/>
            <person name="Morin E."/>
            <person name="Grelet G."/>
            <person name="Kuo A."/>
            <person name="Kohler A."/>
            <person name="Daghino S."/>
            <person name="Barry K."/>
            <person name="Choi C."/>
            <person name="Cichocki N."/>
            <person name="Clum A."/>
            <person name="Copeland A."/>
            <person name="Hainaut M."/>
            <person name="Haridas S."/>
            <person name="Labutti K."/>
            <person name="Lindquist E."/>
            <person name="Lipzen A."/>
            <person name="Khouja H.-R."/>
            <person name="Murat C."/>
            <person name="Ohm R."/>
            <person name="Olson A."/>
            <person name="Spatafora J."/>
            <person name="Veneault-Fourrey C."/>
            <person name="Henrissat B."/>
            <person name="Grigoriev I."/>
            <person name="Martin F."/>
            <person name="Perotto S."/>
        </authorList>
    </citation>
    <scope>NUCLEOTIDE SEQUENCE [LARGE SCALE GENOMIC DNA]</scope>
    <source>
        <strain evidence="5 6">E</strain>
    </source>
</reference>
<dbReference type="OrthoDB" id="4772757at2759"/>
<dbReference type="InterPro" id="IPR002110">
    <property type="entry name" value="Ankyrin_rpt"/>
</dbReference>
<dbReference type="EMBL" id="KZ613838">
    <property type="protein sequence ID" value="PMD57992.1"/>
    <property type="molecule type" value="Genomic_DNA"/>
</dbReference>
<dbReference type="PROSITE" id="PS50297">
    <property type="entry name" value="ANK_REP_REGION"/>
    <property type="match status" value="1"/>
</dbReference>
<keyword evidence="1" id="KW-0677">Repeat</keyword>
<dbReference type="SMART" id="SM00248">
    <property type="entry name" value="ANK"/>
    <property type="match status" value="3"/>
</dbReference>
<protein>
    <submittedName>
        <fullName evidence="5">Ankyrin</fullName>
    </submittedName>
</protein>
<keyword evidence="4" id="KW-0472">Membrane</keyword>
<feature type="transmembrane region" description="Helical" evidence="4">
    <location>
        <begin position="430"/>
        <end position="447"/>
    </location>
</feature>
<dbReference type="PANTHER" id="PTHR24198:SF165">
    <property type="entry name" value="ANKYRIN REPEAT-CONTAINING PROTEIN-RELATED"/>
    <property type="match status" value="1"/>
</dbReference>
<evidence type="ECO:0000256" key="4">
    <source>
        <dbReference type="SAM" id="Phobius"/>
    </source>
</evidence>
<dbReference type="Proteomes" id="UP000235371">
    <property type="component" value="Unassembled WGS sequence"/>
</dbReference>
<dbReference type="AlphaFoldDB" id="A0A2J6T4P8"/>
<keyword evidence="4" id="KW-0812">Transmembrane</keyword>